<organism evidence="2 3">
    <name type="scientific">Paracoccus denitrificans</name>
    <dbReference type="NCBI Taxonomy" id="266"/>
    <lineage>
        <taxon>Bacteria</taxon>
        <taxon>Pseudomonadati</taxon>
        <taxon>Pseudomonadota</taxon>
        <taxon>Alphaproteobacteria</taxon>
        <taxon>Rhodobacterales</taxon>
        <taxon>Paracoccaceae</taxon>
        <taxon>Paracoccus</taxon>
    </lineage>
</organism>
<comment type="caution">
    <text evidence="2">The sequence shown here is derived from an EMBL/GenBank/DDBJ whole genome shotgun (WGS) entry which is preliminary data.</text>
</comment>
<reference evidence="2 3" key="1">
    <citation type="journal article" date="2017" name="Nat. Commun.">
        <title>In situ click chemistry generation of cyclooxygenase-2 inhibitors.</title>
        <authorList>
            <person name="Bhardwaj A."/>
            <person name="Kaur J."/>
            <person name="Wuest M."/>
            <person name="Wuest F."/>
        </authorList>
    </citation>
    <scope>NUCLEOTIDE SEQUENCE [LARGE SCALE GENOMIC DNA]</scope>
    <source>
        <strain evidence="2">S2_012_000_R3_94</strain>
    </source>
</reference>
<evidence type="ECO:0008006" key="4">
    <source>
        <dbReference type="Google" id="ProtNLM"/>
    </source>
</evidence>
<dbReference type="Proteomes" id="UP000315344">
    <property type="component" value="Unassembled WGS sequence"/>
</dbReference>
<protein>
    <recommendedName>
        <fullName evidence="4">Type II toxin-antitoxin system ParD family antitoxin</fullName>
    </recommendedName>
</protein>
<evidence type="ECO:0000256" key="1">
    <source>
        <dbReference type="SAM" id="MobiDB-lite"/>
    </source>
</evidence>
<dbReference type="EMBL" id="VAFL01000013">
    <property type="protein sequence ID" value="TKW65441.1"/>
    <property type="molecule type" value="Genomic_DNA"/>
</dbReference>
<accession>A0A533I437</accession>
<dbReference type="AlphaFoldDB" id="A0A533I437"/>
<dbReference type="InterPro" id="IPR022789">
    <property type="entry name" value="ParD"/>
</dbReference>
<feature type="region of interest" description="Disordered" evidence="1">
    <location>
        <begin position="81"/>
        <end position="146"/>
    </location>
</feature>
<dbReference type="Pfam" id="PF03693">
    <property type="entry name" value="ParD_antitoxin"/>
    <property type="match status" value="1"/>
</dbReference>
<evidence type="ECO:0000313" key="3">
    <source>
        <dbReference type="Proteomes" id="UP000315344"/>
    </source>
</evidence>
<sequence>MTVRSSISLTDPQNHFARTLVESGQYASLSSVLQHGLELLRQKIEAEELELAALRQLVDRRVSGPIISSAEMDARIDRMFADQDRRGWSPAIEEETHPEAAQQTGPAQAHAGAGEPGGGNAAQDVQPRDAVEDAHRQPGLRLPAPP</sequence>
<name>A0A533I437_PARDE</name>
<dbReference type="Gene3D" id="6.10.10.120">
    <property type="entry name" value="Antitoxin ParD1-like"/>
    <property type="match status" value="1"/>
</dbReference>
<gene>
    <name evidence="2" type="ORF">DI616_14820</name>
</gene>
<feature type="compositionally biased region" description="Basic and acidic residues" evidence="1">
    <location>
        <begin position="126"/>
        <end position="136"/>
    </location>
</feature>
<proteinExistence type="predicted"/>
<dbReference type="InterPro" id="IPR038296">
    <property type="entry name" value="ParD_sf"/>
</dbReference>
<evidence type="ECO:0000313" key="2">
    <source>
        <dbReference type="EMBL" id="TKW65441.1"/>
    </source>
</evidence>